<keyword evidence="10" id="KW-0804">Transcription</keyword>
<dbReference type="CDD" id="cd00188">
    <property type="entry name" value="TOPRIM"/>
    <property type="match status" value="1"/>
</dbReference>
<keyword evidence="3" id="KW-0808">Transferase</keyword>
<evidence type="ECO:0000256" key="8">
    <source>
        <dbReference type="ARBA" id="ARBA00022806"/>
    </source>
</evidence>
<dbReference type="SUPFAM" id="SSF52540">
    <property type="entry name" value="P-loop containing nucleoside triphosphate hydrolases"/>
    <property type="match status" value="1"/>
</dbReference>
<dbReference type="GO" id="GO:0000428">
    <property type="term" value="C:DNA-directed RNA polymerase complex"/>
    <property type="evidence" value="ECO:0007669"/>
    <property type="project" value="UniProtKB-KW"/>
</dbReference>
<dbReference type="Gene3D" id="3.90.580.10">
    <property type="entry name" value="Zinc finger, CHC2-type domain"/>
    <property type="match status" value="1"/>
</dbReference>
<evidence type="ECO:0000256" key="4">
    <source>
        <dbReference type="ARBA" id="ARBA00022695"/>
    </source>
</evidence>
<evidence type="ECO:0000256" key="6">
    <source>
        <dbReference type="ARBA" id="ARBA00022741"/>
    </source>
</evidence>
<evidence type="ECO:0000256" key="2">
    <source>
        <dbReference type="ARBA" id="ARBA00022515"/>
    </source>
</evidence>
<dbReference type="GO" id="GO:0004386">
    <property type="term" value="F:helicase activity"/>
    <property type="evidence" value="ECO:0007669"/>
    <property type="project" value="UniProtKB-KW"/>
</dbReference>
<keyword evidence="4" id="KW-0548">Nucleotidyltransferase</keyword>
<dbReference type="GO" id="GO:1990077">
    <property type="term" value="C:primosome complex"/>
    <property type="evidence" value="ECO:0007669"/>
    <property type="project" value="UniProtKB-KW"/>
</dbReference>
<organism evidence="13 14">
    <name type="scientific">Blautia wexlerae</name>
    <dbReference type="NCBI Taxonomy" id="418240"/>
    <lineage>
        <taxon>Bacteria</taxon>
        <taxon>Bacillati</taxon>
        <taxon>Bacillota</taxon>
        <taxon>Clostridia</taxon>
        <taxon>Lachnospirales</taxon>
        <taxon>Lachnospiraceae</taxon>
        <taxon>Blautia</taxon>
    </lineage>
</organism>
<dbReference type="InterPro" id="IPR036977">
    <property type="entry name" value="DNA_primase_Znf_CHC2"/>
</dbReference>
<dbReference type="PROSITE" id="PS50880">
    <property type="entry name" value="TOPRIM"/>
    <property type="match status" value="1"/>
</dbReference>
<evidence type="ECO:0000259" key="11">
    <source>
        <dbReference type="PROSITE" id="PS50880"/>
    </source>
</evidence>
<dbReference type="RefSeq" id="WP_242860494.1">
    <property type="nucleotide sequence ID" value="NZ_CZAW01000019.1"/>
</dbReference>
<dbReference type="PANTHER" id="PTHR35372">
    <property type="entry name" value="ATP BINDING PROTEIN-RELATED"/>
    <property type="match status" value="1"/>
</dbReference>
<dbReference type="InterPro" id="IPR006171">
    <property type="entry name" value="TOPRIM_dom"/>
</dbReference>
<dbReference type="PANTHER" id="PTHR35372:SF2">
    <property type="entry name" value="SF3 HELICASE DOMAIN-CONTAINING PROTEIN"/>
    <property type="match status" value="1"/>
</dbReference>
<dbReference type="SMART" id="SM00493">
    <property type="entry name" value="TOPRIM"/>
    <property type="match status" value="1"/>
</dbReference>
<dbReference type="GO" id="GO:0016787">
    <property type="term" value="F:hydrolase activity"/>
    <property type="evidence" value="ECO:0007669"/>
    <property type="project" value="UniProtKB-KW"/>
</dbReference>
<dbReference type="Gene3D" id="3.40.50.300">
    <property type="entry name" value="P-loop containing nucleotide triphosphate hydrolases"/>
    <property type="match status" value="1"/>
</dbReference>
<dbReference type="InterPro" id="IPR027417">
    <property type="entry name" value="P-loop_NTPase"/>
</dbReference>
<keyword evidence="7" id="KW-0378">Hydrolase</keyword>
<dbReference type="InterPro" id="IPR051620">
    <property type="entry name" value="ORF904-like_C"/>
</dbReference>
<dbReference type="InterPro" id="IPR014818">
    <property type="entry name" value="Phage/plasmid_primase_P4_C"/>
</dbReference>
<evidence type="ECO:0000256" key="5">
    <source>
        <dbReference type="ARBA" id="ARBA00022705"/>
    </source>
</evidence>
<dbReference type="GO" id="GO:0003677">
    <property type="term" value="F:DNA binding"/>
    <property type="evidence" value="ECO:0007669"/>
    <property type="project" value="InterPro"/>
</dbReference>
<dbReference type="NCBIfam" id="TIGR01613">
    <property type="entry name" value="primase_Cterm"/>
    <property type="match status" value="1"/>
</dbReference>
<keyword evidence="5" id="KW-0235">DNA replication</keyword>
<dbReference type="GO" id="GO:0016779">
    <property type="term" value="F:nucleotidyltransferase activity"/>
    <property type="evidence" value="ECO:0007669"/>
    <property type="project" value="UniProtKB-KW"/>
</dbReference>
<dbReference type="GO" id="GO:0005524">
    <property type="term" value="F:ATP binding"/>
    <property type="evidence" value="ECO:0007669"/>
    <property type="project" value="UniProtKB-KW"/>
</dbReference>
<accession>A0A174P607</accession>
<dbReference type="InterPro" id="IPR006500">
    <property type="entry name" value="Helicase_put_C_phage/plasmid"/>
</dbReference>
<dbReference type="Pfam" id="PF08706">
    <property type="entry name" value="D5_N"/>
    <property type="match status" value="1"/>
</dbReference>
<evidence type="ECO:0000259" key="12">
    <source>
        <dbReference type="PROSITE" id="PS51206"/>
    </source>
</evidence>
<dbReference type="InterPro" id="IPR004968">
    <property type="entry name" value="DNA_primase/NTPase_C"/>
</dbReference>
<evidence type="ECO:0000313" key="14">
    <source>
        <dbReference type="Proteomes" id="UP000095712"/>
    </source>
</evidence>
<evidence type="ECO:0000313" key="13">
    <source>
        <dbReference type="EMBL" id="CUP56383.1"/>
    </source>
</evidence>
<evidence type="ECO:0000256" key="3">
    <source>
        <dbReference type="ARBA" id="ARBA00022679"/>
    </source>
</evidence>
<reference evidence="13 14" key="1">
    <citation type="submission" date="2015-09" db="EMBL/GenBank/DDBJ databases">
        <authorList>
            <consortium name="Pathogen Informatics"/>
        </authorList>
    </citation>
    <scope>NUCLEOTIDE SEQUENCE [LARGE SCALE GENOMIC DNA]</scope>
    <source>
        <strain evidence="13 14">2789STDY5834911</strain>
    </source>
</reference>
<dbReference type="InterPro" id="IPR014015">
    <property type="entry name" value="Helicase_SF3_DNA-vir"/>
</dbReference>
<dbReference type="Gene3D" id="3.40.1360.10">
    <property type="match status" value="1"/>
</dbReference>
<evidence type="ECO:0000256" key="10">
    <source>
        <dbReference type="ARBA" id="ARBA00023163"/>
    </source>
</evidence>
<sequence>MSNLQEIKDLVSISAVADYLGLVEEYGKRKFPGERTASIQLYKDNRFHDFGRNVDGDIFDLMIHVRGYTLKEAIAELKSAFNIKDSPIGKNTVKEAWIVYLERKFNAKYIEYYDYFLTDQSGKAVYAYTKVRLQDKAGKKKLIYGRFNGDRFILGLQGKKAKDILAIYGSSVFAIQKAIDRQETIFYVEGEKDANTLMEKGYTVFTCGGSGDWKKGVSEIVRQANVIILADNDRPGEQLAYQVMQDLQLIANNVSIIKPMPDVTKGDITDYFEAGHSVEEFETLIKNDDGQDTVLILQKYKNSKQSKNKSKAAEKSESDYLVIENYSEYIEQLETLNAAERFPMNDRGSADLFATIFKNISRYNPTKKDWMYYDKTRWIADTEGMRAKRNAKTLADALVRYSVTASLPDDKRQSYIKYAAGMMNYRNRNVMINDAKDLNFFENIELDKDDFLLNCNNCVLDLSGDQPKSLEHNADLLLSKICNANYNPAANCTLWEKTIGEIMQGDTAKIKYLQKMSGRFLTGDTSEEEFYIFFGATTRNGKSTITELLLYLLGDYATTISPESLAIKANKDSRTASPDIAKLAGTRLVVASEPPRRMLFDSSLVKTLTGRDSISARFLHENEFQFKPKFKLILNSNYLPVINDKTVFSSNRVKVIPFERHFTEKEQNKHLKEQLQQEIDGILNWCIKGLYMYRKEGLEPPTVVQSATHEYSEDSDKIGKFISECLVKSDQNLAAKDVYEKYSQWCNDCGLGIDGRTSFYEELKTKNLLSKTGTVTGKTVKNVMKGYSFVEEIFHPIDGDLDAPFP</sequence>
<dbReference type="AlphaFoldDB" id="A0A174P607"/>
<evidence type="ECO:0000256" key="7">
    <source>
        <dbReference type="ARBA" id="ARBA00022801"/>
    </source>
</evidence>
<name>A0A174P607_9FIRM</name>
<keyword evidence="2" id="KW-0639">Primosome</keyword>
<gene>
    <name evidence="13" type="ORF">ERS852523_02041</name>
</gene>
<keyword evidence="1" id="KW-0240">DNA-directed RNA polymerase</keyword>
<dbReference type="Pfam" id="PF19263">
    <property type="entry name" value="DUF5906"/>
    <property type="match status" value="1"/>
</dbReference>
<dbReference type="Pfam" id="PF03288">
    <property type="entry name" value="Pox_D5"/>
    <property type="match status" value="1"/>
</dbReference>
<keyword evidence="9" id="KW-0067">ATP-binding</keyword>
<dbReference type="EMBL" id="CZAW01000019">
    <property type="protein sequence ID" value="CUP56383.1"/>
    <property type="molecule type" value="Genomic_DNA"/>
</dbReference>
<dbReference type="PROSITE" id="PS51206">
    <property type="entry name" value="SF3_HELICASE_1"/>
    <property type="match status" value="1"/>
</dbReference>
<evidence type="ECO:0000256" key="1">
    <source>
        <dbReference type="ARBA" id="ARBA00022478"/>
    </source>
</evidence>
<evidence type="ECO:0000256" key="9">
    <source>
        <dbReference type="ARBA" id="ARBA00022840"/>
    </source>
</evidence>
<dbReference type="SMART" id="SM00885">
    <property type="entry name" value="D5_N"/>
    <property type="match status" value="1"/>
</dbReference>
<dbReference type="Proteomes" id="UP000095712">
    <property type="component" value="Unassembled WGS sequence"/>
</dbReference>
<feature type="domain" description="Toprim" evidence="11">
    <location>
        <begin position="183"/>
        <end position="262"/>
    </location>
</feature>
<dbReference type="GO" id="GO:0006269">
    <property type="term" value="P:DNA replication, synthesis of primer"/>
    <property type="evidence" value="ECO:0007669"/>
    <property type="project" value="UniProtKB-KW"/>
</dbReference>
<proteinExistence type="predicted"/>
<keyword evidence="8" id="KW-0347">Helicase</keyword>
<dbReference type="InterPro" id="IPR045455">
    <property type="entry name" value="NrS-1_pol-like_helicase"/>
</dbReference>
<keyword evidence="6" id="KW-0547">Nucleotide-binding</keyword>
<feature type="domain" description="SF3 helicase" evidence="12">
    <location>
        <begin position="508"/>
        <end position="671"/>
    </location>
</feature>
<dbReference type="SUPFAM" id="SSF57783">
    <property type="entry name" value="Zinc beta-ribbon"/>
    <property type="match status" value="1"/>
</dbReference>
<protein>
    <submittedName>
        <fullName evidence="13">Uncharacterized conserved protein</fullName>
    </submittedName>
</protein>
<dbReference type="GO" id="GO:0008270">
    <property type="term" value="F:zinc ion binding"/>
    <property type="evidence" value="ECO:0007669"/>
    <property type="project" value="InterPro"/>
</dbReference>